<keyword evidence="5 6" id="KW-0472">Membrane</keyword>
<feature type="transmembrane region" description="Helical" evidence="6">
    <location>
        <begin position="248"/>
        <end position="281"/>
    </location>
</feature>
<name>A0ABT6KRI8_9MICO</name>
<evidence type="ECO:0000313" key="8">
    <source>
        <dbReference type="Proteomes" id="UP001160142"/>
    </source>
</evidence>
<reference evidence="7 8" key="1">
    <citation type="submission" date="2023-04" db="EMBL/GenBank/DDBJ databases">
        <title>Genome Encyclopedia of Bacteria and Archaea VI: Functional Genomics of Type Strains.</title>
        <authorList>
            <person name="Whitman W."/>
        </authorList>
    </citation>
    <scope>NUCLEOTIDE SEQUENCE [LARGE SCALE GENOMIC DNA]</scope>
    <source>
        <strain evidence="7 8">SG_E_30_P1</strain>
    </source>
</reference>
<dbReference type="InterPro" id="IPR001851">
    <property type="entry name" value="ABC_transp_permease"/>
</dbReference>
<sequence>MKQAVRGFADTPLVLIILATVVATAFFAGGDGSMRRIVVAAGVNAIAVVGLYVYIGLTGVFSFGQLAFMAIGAYTTAVLTVPVISKSVLFDGMPEWLVDLNLPTFIAIVVGALLAALVALALSVPMARMGDLTISLGTLAILVAVYVVVGNWSAVTNGSKGITAIPTDTTLPVVLIVLAVVIAGVWFFQESALGLKIRATREDSVAARAIGISIGFHRGVAFVVSAFVVGIAGGLYAHLQGSLSPDAFYIGPTFILIAMLVVGGISTLSGAIIGTLVISALRYGLQLIEPGVELGGFTTPTLPGISEVGLAVALLLILALRRTGLTGGREISAAGFVEWVRGIGRGRRRDKADGRASEETHEEVGA</sequence>
<proteinExistence type="predicted"/>
<dbReference type="Proteomes" id="UP001160142">
    <property type="component" value="Unassembled WGS sequence"/>
</dbReference>
<keyword evidence="8" id="KW-1185">Reference proteome</keyword>
<gene>
    <name evidence="7" type="ORF">M2152_002638</name>
</gene>
<evidence type="ECO:0000256" key="4">
    <source>
        <dbReference type="ARBA" id="ARBA00022989"/>
    </source>
</evidence>
<evidence type="ECO:0000256" key="1">
    <source>
        <dbReference type="ARBA" id="ARBA00004651"/>
    </source>
</evidence>
<dbReference type="EMBL" id="JARXVQ010000001">
    <property type="protein sequence ID" value="MDH6182456.1"/>
    <property type="molecule type" value="Genomic_DNA"/>
</dbReference>
<feature type="transmembrane region" description="Helical" evidence="6">
    <location>
        <begin position="37"/>
        <end position="57"/>
    </location>
</feature>
<keyword evidence="2" id="KW-1003">Cell membrane</keyword>
<evidence type="ECO:0000256" key="5">
    <source>
        <dbReference type="ARBA" id="ARBA00023136"/>
    </source>
</evidence>
<feature type="transmembrane region" description="Helical" evidence="6">
    <location>
        <begin position="105"/>
        <end position="126"/>
    </location>
</feature>
<protein>
    <submittedName>
        <fullName evidence="7">Branched-chain amino acid transport system permease protein</fullName>
    </submittedName>
</protein>
<organism evidence="7 8">
    <name type="scientific">Antiquaquibacter oligotrophicus</name>
    <dbReference type="NCBI Taxonomy" id="2880260"/>
    <lineage>
        <taxon>Bacteria</taxon>
        <taxon>Bacillati</taxon>
        <taxon>Actinomycetota</taxon>
        <taxon>Actinomycetes</taxon>
        <taxon>Micrococcales</taxon>
        <taxon>Microbacteriaceae</taxon>
        <taxon>Antiquaquibacter</taxon>
    </lineage>
</organism>
<keyword evidence="4 6" id="KW-1133">Transmembrane helix</keyword>
<feature type="transmembrane region" description="Helical" evidence="6">
    <location>
        <begin position="63"/>
        <end position="84"/>
    </location>
</feature>
<feature type="transmembrane region" description="Helical" evidence="6">
    <location>
        <begin position="209"/>
        <end position="236"/>
    </location>
</feature>
<feature type="transmembrane region" description="Helical" evidence="6">
    <location>
        <begin position="170"/>
        <end position="189"/>
    </location>
</feature>
<accession>A0ABT6KRI8</accession>
<comment type="subcellular location">
    <subcellularLocation>
        <location evidence="1">Cell membrane</location>
        <topology evidence="1">Multi-pass membrane protein</topology>
    </subcellularLocation>
</comment>
<keyword evidence="3 6" id="KW-0812">Transmembrane</keyword>
<dbReference type="CDD" id="cd06581">
    <property type="entry name" value="TM_PBP1_LivM_like"/>
    <property type="match status" value="1"/>
</dbReference>
<dbReference type="InterPro" id="IPR043428">
    <property type="entry name" value="LivM-like"/>
</dbReference>
<feature type="transmembrane region" description="Helical" evidence="6">
    <location>
        <begin position="132"/>
        <end position="149"/>
    </location>
</feature>
<evidence type="ECO:0000256" key="6">
    <source>
        <dbReference type="SAM" id="Phobius"/>
    </source>
</evidence>
<dbReference type="Pfam" id="PF02653">
    <property type="entry name" value="BPD_transp_2"/>
    <property type="match status" value="1"/>
</dbReference>
<evidence type="ECO:0000256" key="2">
    <source>
        <dbReference type="ARBA" id="ARBA00022475"/>
    </source>
</evidence>
<dbReference type="PANTHER" id="PTHR30482:SF10">
    <property type="entry name" value="HIGH-AFFINITY BRANCHED-CHAIN AMINO ACID TRANSPORT PROTEIN BRAE"/>
    <property type="match status" value="1"/>
</dbReference>
<evidence type="ECO:0000256" key="3">
    <source>
        <dbReference type="ARBA" id="ARBA00022692"/>
    </source>
</evidence>
<comment type="caution">
    <text evidence="7">The sequence shown here is derived from an EMBL/GenBank/DDBJ whole genome shotgun (WGS) entry which is preliminary data.</text>
</comment>
<evidence type="ECO:0000313" key="7">
    <source>
        <dbReference type="EMBL" id="MDH6182456.1"/>
    </source>
</evidence>
<dbReference type="PANTHER" id="PTHR30482">
    <property type="entry name" value="HIGH-AFFINITY BRANCHED-CHAIN AMINO ACID TRANSPORT SYSTEM PERMEASE"/>
    <property type="match status" value="1"/>
</dbReference>
<dbReference type="RefSeq" id="WP_322134733.1">
    <property type="nucleotide sequence ID" value="NZ_CP085036.1"/>
</dbReference>
<feature type="transmembrane region" description="Helical" evidence="6">
    <location>
        <begin position="12"/>
        <end position="30"/>
    </location>
</feature>